<dbReference type="CDD" id="cd00060">
    <property type="entry name" value="FHA"/>
    <property type="match status" value="1"/>
</dbReference>
<dbReference type="InterPro" id="IPR008984">
    <property type="entry name" value="SMAD_FHA_dom_sf"/>
</dbReference>
<dbReference type="EMBL" id="CAJZBQ010000004">
    <property type="protein sequence ID" value="CAG9311429.1"/>
    <property type="molecule type" value="Genomic_DNA"/>
</dbReference>
<evidence type="ECO:0000259" key="1">
    <source>
        <dbReference type="PROSITE" id="PS50006"/>
    </source>
</evidence>
<evidence type="ECO:0000313" key="2">
    <source>
        <dbReference type="EMBL" id="CAG9311429.1"/>
    </source>
</evidence>
<comment type="caution">
    <text evidence="2">The sequence shown here is derived from an EMBL/GenBank/DDBJ whole genome shotgun (WGS) entry which is preliminary data.</text>
</comment>
<dbReference type="PROSITE" id="PS50006">
    <property type="entry name" value="FHA_DOMAIN"/>
    <property type="match status" value="1"/>
</dbReference>
<accession>A0AAU9IJX5</accession>
<dbReference type="Gene3D" id="2.60.200.20">
    <property type="match status" value="1"/>
</dbReference>
<name>A0AAU9IJX5_9CILI</name>
<protein>
    <recommendedName>
        <fullName evidence="1">FHA domain-containing protein</fullName>
    </recommendedName>
</protein>
<keyword evidence="3" id="KW-1185">Reference proteome</keyword>
<feature type="domain" description="FHA" evidence="1">
    <location>
        <begin position="179"/>
        <end position="223"/>
    </location>
</feature>
<dbReference type="SUPFAM" id="SSF49879">
    <property type="entry name" value="SMAD/FHA domain"/>
    <property type="match status" value="1"/>
</dbReference>
<evidence type="ECO:0000313" key="3">
    <source>
        <dbReference type="Proteomes" id="UP001162131"/>
    </source>
</evidence>
<dbReference type="InterPro" id="IPR000253">
    <property type="entry name" value="FHA_dom"/>
</dbReference>
<reference evidence="2" key="1">
    <citation type="submission" date="2021-09" db="EMBL/GenBank/DDBJ databases">
        <authorList>
            <consortium name="AG Swart"/>
            <person name="Singh M."/>
            <person name="Singh A."/>
            <person name="Seah K."/>
            <person name="Emmerich C."/>
        </authorList>
    </citation>
    <scope>NUCLEOTIDE SEQUENCE</scope>
    <source>
        <strain evidence="2">ATCC30299</strain>
    </source>
</reference>
<gene>
    <name evidence="2" type="ORF">BSTOLATCC_MIC3719</name>
</gene>
<sequence length="262" mass="30572">MSAQKTLSNWMIKLSENNPSHVSECQILIKDTCEVMINNSIPEEVRNFYKTILVLSQFDLNENSAKIKLIQCISLLLDYFFCSSFGAIAPQFEDYLRRSITKTPSHLSNNKNYLQVPEPECGYASIKVERSFLEIGETYSFGDTRMKIVDIRNNDLLSLQWITKEGVSPQEIADNGIELKIGRNRDVNFRFKYDLRMSKYHAMLGRENGRWYIRDNNSRNGVWRHVGVQSKDNCFTNKNEIKTTKMYIHDEILQGNQRKLNF</sequence>
<dbReference type="AlphaFoldDB" id="A0AAU9IJX5"/>
<organism evidence="2 3">
    <name type="scientific">Blepharisma stoltei</name>
    <dbReference type="NCBI Taxonomy" id="1481888"/>
    <lineage>
        <taxon>Eukaryota</taxon>
        <taxon>Sar</taxon>
        <taxon>Alveolata</taxon>
        <taxon>Ciliophora</taxon>
        <taxon>Postciliodesmatophora</taxon>
        <taxon>Heterotrichea</taxon>
        <taxon>Heterotrichida</taxon>
        <taxon>Blepharismidae</taxon>
        <taxon>Blepharisma</taxon>
    </lineage>
</organism>
<proteinExistence type="predicted"/>
<dbReference type="Pfam" id="PF00498">
    <property type="entry name" value="FHA"/>
    <property type="match status" value="1"/>
</dbReference>
<dbReference type="Proteomes" id="UP001162131">
    <property type="component" value="Unassembled WGS sequence"/>
</dbReference>